<evidence type="ECO:0000313" key="2">
    <source>
        <dbReference type="EMBL" id="OKO93204.1"/>
    </source>
</evidence>
<sequence>MGLWSFLQCFGLLDVSAIVYSESAHIKTEQRIVHDGSEPFCPAFNATHEHESNDIIAHGPPGGSLRMIFSSIEGGKIGQPKVIKVCSAYYRWDPEDTGPVIDELRVVIGWEGSKVTDTKTLKYNEVKDMDGAEDAIAEFGLM</sequence>
<feature type="signal peptide" evidence="1">
    <location>
        <begin position="1"/>
        <end position="17"/>
    </location>
</feature>
<organism evidence="2 3">
    <name type="scientific">Penicillium subrubescens</name>
    <dbReference type="NCBI Taxonomy" id="1316194"/>
    <lineage>
        <taxon>Eukaryota</taxon>
        <taxon>Fungi</taxon>
        <taxon>Dikarya</taxon>
        <taxon>Ascomycota</taxon>
        <taxon>Pezizomycotina</taxon>
        <taxon>Eurotiomycetes</taxon>
        <taxon>Eurotiomycetidae</taxon>
        <taxon>Eurotiales</taxon>
        <taxon>Aspergillaceae</taxon>
        <taxon>Penicillium</taxon>
    </lineage>
</organism>
<protein>
    <submittedName>
        <fullName evidence="2">Uncharacterized protein</fullName>
    </submittedName>
</protein>
<keyword evidence="3" id="KW-1185">Reference proteome</keyword>
<keyword evidence="1" id="KW-0732">Signal</keyword>
<proteinExistence type="predicted"/>
<reference evidence="2 3" key="1">
    <citation type="submission" date="2016-10" db="EMBL/GenBank/DDBJ databases">
        <title>Genome sequence of the ascomycete fungus Penicillium subrubescens.</title>
        <authorList>
            <person name="De Vries R.P."/>
            <person name="Peng M."/>
            <person name="Dilokpimol A."/>
            <person name="Hilden K."/>
            <person name="Makela M.R."/>
            <person name="Grigoriev I."/>
            <person name="Riley R."/>
            <person name="Granchi Z."/>
        </authorList>
    </citation>
    <scope>NUCLEOTIDE SEQUENCE [LARGE SCALE GENOMIC DNA]</scope>
    <source>
        <strain evidence="2 3">CBS 132785</strain>
    </source>
</reference>
<feature type="chain" id="PRO_5012163079" evidence="1">
    <location>
        <begin position="18"/>
        <end position="142"/>
    </location>
</feature>
<name>A0A1Q5SYY3_9EURO</name>
<dbReference type="EMBL" id="MNBE01000725">
    <property type="protein sequence ID" value="OKO93204.1"/>
    <property type="molecule type" value="Genomic_DNA"/>
</dbReference>
<dbReference type="AlphaFoldDB" id="A0A1Q5SYY3"/>
<gene>
    <name evidence="2" type="ORF">PENSUB_12267</name>
</gene>
<evidence type="ECO:0000256" key="1">
    <source>
        <dbReference type="SAM" id="SignalP"/>
    </source>
</evidence>
<comment type="caution">
    <text evidence="2">The sequence shown here is derived from an EMBL/GenBank/DDBJ whole genome shotgun (WGS) entry which is preliminary data.</text>
</comment>
<accession>A0A1Q5SYY3</accession>
<evidence type="ECO:0000313" key="3">
    <source>
        <dbReference type="Proteomes" id="UP000186955"/>
    </source>
</evidence>
<dbReference type="Proteomes" id="UP000186955">
    <property type="component" value="Unassembled WGS sequence"/>
</dbReference>